<dbReference type="EMBL" id="CP042806">
    <property type="protein sequence ID" value="QEE29469.1"/>
    <property type="molecule type" value="Genomic_DNA"/>
</dbReference>
<dbReference type="KEGG" id="talb:FTW19_16580"/>
<sequence length="287" mass="31818">MNLCCEAASVSGKTLSGRAPGEHAALARWDDLDGLEVLTGDFRRHAFLPHWHDTYMLATVERGGVRLRHEAGLAEIVPGSTVLLNPGDVHDAVGISEAERWHYRVFFLPRTILNLVSERERLAFRHAVSSEASLWRRLIALHRTLEEQGTLLERSTALTGLIESLAPEVSGAALETGEISPSVALDRVRQYLEAHWMDAVPLEDLGAVAGLSRFHLLRSFRRQYGLAPHAFQLQLRVQRAKQMLFEGAAAKDTAVECGFFDQAHLTRTMRRYAGVTPARVAAISSKP</sequence>
<dbReference type="InterPro" id="IPR009057">
    <property type="entry name" value="Homeodomain-like_sf"/>
</dbReference>
<dbReference type="OrthoDB" id="112032at2"/>
<reference evidence="5 6" key="1">
    <citation type="submission" date="2019-08" db="EMBL/GenBank/DDBJ databases">
        <title>Complete genome sequence of Terriglobus albidus strain ORNL.</title>
        <authorList>
            <person name="Podar M."/>
        </authorList>
    </citation>
    <scope>NUCLEOTIDE SEQUENCE [LARGE SCALE GENOMIC DNA]</scope>
    <source>
        <strain evidence="5 6">ORNL</strain>
    </source>
</reference>
<dbReference type="Gene3D" id="1.10.10.60">
    <property type="entry name" value="Homeodomain-like"/>
    <property type="match status" value="1"/>
</dbReference>
<dbReference type="GO" id="GO:0003700">
    <property type="term" value="F:DNA-binding transcription factor activity"/>
    <property type="evidence" value="ECO:0007669"/>
    <property type="project" value="InterPro"/>
</dbReference>
<evidence type="ECO:0000313" key="5">
    <source>
        <dbReference type="EMBL" id="QEE29469.1"/>
    </source>
</evidence>
<proteinExistence type="predicted"/>
<dbReference type="SMART" id="SM00342">
    <property type="entry name" value="HTH_ARAC"/>
    <property type="match status" value="1"/>
</dbReference>
<keyword evidence="6" id="KW-1185">Reference proteome</keyword>
<evidence type="ECO:0000256" key="3">
    <source>
        <dbReference type="ARBA" id="ARBA00023163"/>
    </source>
</evidence>
<organism evidence="5 6">
    <name type="scientific">Terriglobus albidus</name>
    <dbReference type="NCBI Taxonomy" id="1592106"/>
    <lineage>
        <taxon>Bacteria</taxon>
        <taxon>Pseudomonadati</taxon>
        <taxon>Acidobacteriota</taxon>
        <taxon>Terriglobia</taxon>
        <taxon>Terriglobales</taxon>
        <taxon>Acidobacteriaceae</taxon>
        <taxon>Terriglobus</taxon>
    </lineage>
</organism>
<dbReference type="InterPro" id="IPR050204">
    <property type="entry name" value="AraC_XylS_family_regulators"/>
</dbReference>
<dbReference type="PANTHER" id="PTHR46796:SF2">
    <property type="entry name" value="TRANSCRIPTIONAL REGULATORY PROTEIN"/>
    <property type="match status" value="1"/>
</dbReference>
<dbReference type="SUPFAM" id="SSF51215">
    <property type="entry name" value="Regulatory protein AraC"/>
    <property type="match status" value="1"/>
</dbReference>
<dbReference type="AlphaFoldDB" id="A0A5B9ECN7"/>
<dbReference type="GO" id="GO:0043565">
    <property type="term" value="F:sequence-specific DNA binding"/>
    <property type="evidence" value="ECO:0007669"/>
    <property type="project" value="InterPro"/>
</dbReference>
<evidence type="ECO:0000259" key="4">
    <source>
        <dbReference type="PROSITE" id="PS01124"/>
    </source>
</evidence>
<accession>A0A5B9ECN7</accession>
<dbReference type="InterPro" id="IPR003313">
    <property type="entry name" value="AraC-bd"/>
</dbReference>
<dbReference type="InterPro" id="IPR037923">
    <property type="entry name" value="HTH-like"/>
</dbReference>
<protein>
    <submittedName>
        <fullName evidence="5">AraC family transcriptional regulator</fullName>
    </submittedName>
</protein>
<dbReference type="PANTHER" id="PTHR46796">
    <property type="entry name" value="HTH-TYPE TRANSCRIPTIONAL ACTIVATOR RHAS-RELATED"/>
    <property type="match status" value="1"/>
</dbReference>
<gene>
    <name evidence="5" type="ORF">FTW19_16580</name>
</gene>
<dbReference type="Pfam" id="PF12833">
    <property type="entry name" value="HTH_18"/>
    <property type="match status" value="1"/>
</dbReference>
<evidence type="ECO:0000256" key="2">
    <source>
        <dbReference type="ARBA" id="ARBA00023125"/>
    </source>
</evidence>
<keyword evidence="3" id="KW-0804">Transcription</keyword>
<name>A0A5B9ECN7_9BACT</name>
<dbReference type="Pfam" id="PF02311">
    <property type="entry name" value="AraC_binding"/>
    <property type="match status" value="1"/>
</dbReference>
<dbReference type="PROSITE" id="PS01124">
    <property type="entry name" value="HTH_ARAC_FAMILY_2"/>
    <property type="match status" value="1"/>
</dbReference>
<dbReference type="RefSeq" id="WP_147648661.1">
    <property type="nucleotide sequence ID" value="NZ_CP042806.1"/>
</dbReference>
<evidence type="ECO:0000313" key="6">
    <source>
        <dbReference type="Proteomes" id="UP000321820"/>
    </source>
</evidence>
<keyword evidence="1" id="KW-0805">Transcription regulation</keyword>
<feature type="domain" description="HTH araC/xylS-type" evidence="4">
    <location>
        <begin position="186"/>
        <end position="283"/>
    </location>
</feature>
<keyword evidence="2" id="KW-0238">DNA-binding</keyword>
<evidence type="ECO:0000256" key="1">
    <source>
        <dbReference type="ARBA" id="ARBA00023015"/>
    </source>
</evidence>
<dbReference type="SUPFAM" id="SSF46689">
    <property type="entry name" value="Homeodomain-like"/>
    <property type="match status" value="2"/>
</dbReference>
<dbReference type="Proteomes" id="UP000321820">
    <property type="component" value="Chromosome"/>
</dbReference>
<dbReference type="InterPro" id="IPR018060">
    <property type="entry name" value="HTH_AraC"/>
</dbReference>